<proteinExistence type="inferred from homology"/>
<protein>
    <recommendedName>
        <fullName evidence="13">Mitochondrial carrier protein</fullName>
    </recommendedName>
</protein>
<organism evidence="11 12">
    <name type="scientific">Mortierella alpina</name>
    <name type="common">Oleaginous fungus</name>
    <name type="synonym">Mortierella renispora</name>
    <dbReference type="NCBI Taxonomy" id="64518"/>
    <lineage>
        <taxon>Eukaryota</taxon>
        <taxon>Fungi</taxon>
        <taxon>Fungi incertae sedis</taxon>
        <taxon>Mucoromycota</taxon>
        <taxon>Mortierellomycotina</taxon>
        <taxon>Mortierellomycetes</taxon>
        <taxon>Mortierellales</taxon>
        <taxon>Mortierellaceae</taxon>
        <taxon>Mortierella</taxon>
    </lineage>
</organism>
<evidence type="ECO:0000256" key="5">
    <source>
        <dbReference type="ARBA" id="ARBA00022737"/>
    </source>
</evidence>
<evidence type="ECO:0000256" key="8">
    <source>
        <dbReference type="PROSITE-ProRule" id="PRU00282"/>
    </source>
</evidence>
<evidence type="ECO:0000256" key="4">
    <source>
        <dbReference type="ARBA" id="ARBA00022692"/>
    </source>
</evidence>
<dbReference type="PROSITE" id="PS50920">
    <property type="entry name" value="SOLCAR"/>
    <property type="match status" value="1"/>
</dbReference>
<gene>
    <name evidence="11" type="ORF">KVV02_007655</name>
</gene>
<keyword evidence="4 8" id="KW-0812">Transmembrane</keyword>
<comment type="similarity">
    <text evidence="2 9">Belongs to the mitochondrial carrier (TC 2.A.29) family.</text>
</comment>
<evidence type="ECO:0000313" key="12">
    <source>
        <dbReference type="Proteomes" id="UP000717515"/>
    </source>
</evidence>
<dbReference type="InterPro" id="IPR018108">
    <property type="entry name" value="MCP_transmembrane"/>
</dbReference>
<keyword evidence="5" id="KW-0677">Repeat</keyword>
<comment type="caution">
    <text evidence="11">The sequence shown here is derived from an EMBL/GenBank/DDBJ whole genome shotgun (WGS) entry which is preliminary data.</text>
</comment>
<dbReference type="PANTHER" id="PTHR45667">
    <property type="entry name" value="S-ADENOSYLMETHIONINE MITOCHONDRIAL CARRIER PROTEIN"/>
    <property type="match status" value="1"/>
</dbReference>
<dbReference type="Pfam" id="PF00153">
    <property type="entry name" value="Mito_carr"/>
    <property type="match status" value="1"/>
</dbReference>
<evidence type="ECO:0000256" key="3">
    <source>
        <dbReference type="ARBA" id="ARBA00022448"/>
    </source>
</evidence>
<evidence type="ECO:0000256" key="10">
    <source>
        <dbReference type="SAM" id="MobiDB-lite"/>
    </source>
</evidence>
<reference evidence="11" key="1">
    <citation type="submission" date="2021-07" db="EMBL/GenBank/DDBJ databases">
        <title>Draft genome of Mortierella alpina, strain LL118, isolated from an aspen leaf litter sample.</title>
        <authorList>
            <person name="Yang S."/>
            <person name="Vinatzer B.A."/>
        </authorList>
    </citation>
    <scope>NUCLEOTIDE SEQUENCE</scope>
    <source>
        <strain evidence="11">LL118</strain>
    </source>
</reference>
<dbReference type="AlphaFoldDB" id="A0A9P8ABR5"/>
<evidence type="ECO:0000256" key="7">
    <source>
        <dbReference type="ARBA" id="ARBA00023136"/>
    </source>
</evidence>
<dbReference type="GO" id="GO:0016020">
    <property type="term" value="C:membrane"/>
    <property type="evidence" value="ECO:0007669"/>
    <property type="project" value="UniProtKB-SubCell"/>
</dbReference>
<evidence type="ECO:0000256" key="9">
    <source>
        <dbReference type="RuleBase" id="RU000488"/>
    </source>
</evidence>
<keyword evidence="3 9" id="KW-0813">Transport</keyword>
<feature type="compositionally biased region" description="Low complexity" evidence="10">
    <location>
        <begin position="273"/>
        <end position="285"/>
    </location>
</feature>
<sequence>MLDNIRVSIQYARGVPAGSIPQLGQLLTAVRQQLQLQQKKPEQHPYLRHSSPKFFYKERMAIWRGVYKGASFAVMFQVPALAVFLSTYDATKHGLAYMAKAANMPSFQLHDSETHLVSGMMAKAAGTLVWAPMNRIQSVANQSTTGPAPLTLKDAYRVARQICRSEGASGLWTGYSKSLSTLLPYTMIYFATYEQLKQMARANLPAVGIDGHAAQAELDLTTYMMCVATAVTTSSAVCETAAALNSTVWGRLASLRPIQQATTTALEGGRAQPSLNLPLSSSSSPLARYPSSLTVASTGIAHFKIHALMPPQFKTLMSGASTMAHPAATGLSWQQSQLATLTTTSRLQFRRNLNYQGMSNPPVRSLVHPGSSVPAAWQPYTLPAQLQQASSVVPTAAAVQSKGVIRTIARGLGPRVLWTVPGVTLTTAGFETLRNMASIST</sequence>
<feature type="repeat" description="Solcar" evidence="8">
    <location>
        <begin position="110"/>
        <end position="199"/>
    </location>
</feature>
<evidence type="ECO:0000256" key="2">
    <source>
        <dbReference type="ARBA" id="ARBA00006375"/>
    </source>
</evidence>
<comment type="subcellular location">
    <subcellularLocation>
        <location evidence="1">Membrane</location>
        <topology evidence="1">Multi-pass membrane protein</topology>
    </subcellularLocation>
</comment>
<keyword evidence="7 8" id="KW-0472">Membrane</keyword>
<feature type="region of interest" description="Disordered" evidence="10">
    <location>
        <begin position="265"/>
        <end position="285"/>
    </location>
</feature>
<dbReference type="EMBL" id="JAIFTL010000018">
    <property type="protein sequence ID" value="KAG9326506.1"/>
    <property type="molecule type" value="Genomic_DNA"/>
</dbReference>
<keyword evidence="6" id="KW-1133">Transmembrane helix</keyword>
<dbReference type="SUPFAM" id="SSF103506">
    <property type="entry name" value="Mitochondrial carrier"/>
    <property type="match status" value="1"/>
</dbReference>
<evidence type="ECO:0000256" key="6">
    <source>
        <dbReference type="ARBA" id="ARBA00022989"/>
    </source>
</evidence>
<evidence type="ECO:0000313" key="11">
    <source>
        <dbReference type="EMBL" id="KAG9326506.1"/>
    </source>
</evidence>
<accession>A0A9P8ABR5</accession>
<evidence type="ECO:0000256" key="1">
    <source>
        <dbReference type="ARBA" id="ARBA00004141"/>
    </source>
</evidence>
<dbReference type="InterPro" id="IPR023395">
    <property type="entry name" value="MCP_dom_sf"/>
</dbReference>
<name>A0A9P8ABR5_MORAP</name>
<evidence type="ECO:0008006" key="13">
    <source>
        <dbReference type="Google" id="ProtNLM"/>
    </source>
</evidence>
<dbReference type="Proteomes" id="UP000717515">
    <property type="component" value="Unassembled WGS sequence"/>
</dbReference>
<dbReference type="Gene3D" id="1.50.40.10">
    <property type="entry name" value="Mitochondrial carrier domain"/>
    <property type="match status" value="1"/>
</dbReference>